<dbReference type="PANTHER" id="PTHR34610">
    <property type="entry name" value="SSL7007 PROTEIN"/>
    <property type="match status" value="1"/>
</dbReference>
<evidence type="ECO:0000259" key="1">
    <source>
        <dbReference type="SMART" id="SM00670"/>
    </source>
</evidence>
<dbReference type="NCBIfam" id="TIGR00305">
    <property type="entry name" value="putative toxin-antitoxin system toxin component, PIN family"/>
    <property type="match status" value="1"/>
</dbReference>
<dbReference type="AlphaFoldDB" id="A0A1F7U7J9"/>
<dbReference type="InterPro" id="IPR002850">
    <property type="entry name" value="PIN_toxin-like"/>
</dbReference>
<evidence type="ECO:0000313" key="3">
    <source>
        <dbReference type="Proteomes" id="UP000176303"/>
    </source>
</evidence>
<accession>A0A1F7U7J9</accession>
<dbReference type="STRING" id="1802391.A3D72_03565"/>
<feature type="domain" description="PIN" evidence="1">
    <location>
        <begin position="1"/>
        <end position="117"/>
    </location>
</feature>
<dbReference type="PANTHER" id="PTHR34610:SF4">
    <property type="entry name" value="SLL8027 PROTEIN"/>
    <property type="match status" value="1"/>
</dbReference>
<gene>
    <name evidence="2" type="ORF">A3D72_03565</name>
</gene>
<dbReference type="Proteomes" id="UP000176303">
    <property type="component" value="Unassembled WGS sequence"/>
</dbReference>
<dbReference type="EMBL" id="MGDZ01000004">
    <property type="protein sequence ID" value="OGL74230.1"/>
    <property type="molecule type" value="Genomic_DNA"/>
</dbReference>
<comment type="caution">
    <text evidence="2">The sequence shown here is derived from an EMBL/GenBank/DDBJ whole genome shotgun (WGS) entry which is preliminary data.</text>
</comment>
<protein>
    <submittedName>
        <fullName evidence="2">Putative toxin-antitoxin system toxin component, PIN family</fullName>
    </submittedName>
</protein>
<dbReference type="InterPro" id="IPR029060">
    <property type="entry name" value="PIN-like_dom_sf"/>
</dbReference>
<name>A0A1F7U7J9_9BACT</name>
<proteinExistence type="predicted"/>
<dbReference type="SUPFAM" id="SSF88723">
    <property type="entry name" value="PIN domain-like"/>
    <property type="match status" value="1"/>
</dbReference>
<organism evidence="2 3">
    <name type="scientific">Candidatus Uhrbacteria bacterium RIFCSPHIGHO2_02_FULL_57_19</name>
    <dbReference type="NCBI Taxonomy" id="1802391"/>
    <lineage>
        <taxon>Bacteria</taxon>
        <taxon>Candidatus Uhriibacteriota</taxon>
    </lineage>
</organism>
<evidence type="ECO:0000313" key="2">
    <source>
        <dbReference type="EMBL" id="OGL74230.1"/>
    </source>
</evidence>
<reference evidence="2 3" key="1">
    <citation type="journal article" date="2016" name="Nat. Commun.">
        <title>Thousands of microbial genomes shed light on interconnected biogeochemical processes in an aquifer system.</title>
        <authorList>
            <person name="Anantharaman K."/>
            <person name="Brown C.T."/>
            <person name="Hug L.A."/>
            <person name="Sharon I."/>
            <person name="Castelle C.J."/>
            <person name="Probst A.J."/>
            <person name="Thomas B.C."/>
            <person name="Singh A."/>
            <person name="Wilkins M.J."/>
            <person name="Karaoz U."/>
            <person name="Brodie E.L."/>
            <person name="Williams K.H."/>
            <person name="Hubbard S.S."/>
            <person name="Banfield J.F."/>
        </authorList>
    </citation>
    <scope>NUCLEOTIDE SEQUENCE [LARGE SCALE GENOMIC DNA]</scope>
</reference>
<dbReference type="SMART" id="SM00670">
    <property type="entry name" value="PINc"/>
    <property type="match status" value="1"/>
</dbReference>
<dbReference type="Pfam" id="PF13470">
    <property type="entry name" value="PIN_3"/>
    <property type="match status" value="1"/>
</dbReference>
<dbReference type="InterPro" id="IPR002716">
    <property type="entry name" value="PIN_dom"/>
</dbReference>
<sequence length="136" mass="15460">MRVVFDTNVMVSGMLWKGAKSPLFVLVEKGAIELCTTPGILEEIRRVLRYPKIAKQLRVAGITIEEVMEYLLQYASVFEDSDIVETIPNDPSDTMFLNCAVVSGARWVVSGDKHLLSIRLYRDIHITTPAQFLRRF</sequence>